<dbReference type="PROSITE" id="PS00211">
    <property type="entry name" value="ABC_TRANSPORTER_1"/>
    <property type="match status" value="1"/>
</dbReference>
<dbReference type="CDD" id="cd03257">
    <property type="entry name" value="ABC_NikE_OppD_transporters"/>
    <property type="match status" value="1"/>
</dbReference>
<dbReference type="GO" id="GO:0005524">
    <property type="term" value="F:ATP binding"/>
    <property type="evidence" value="ECO:0007669"/>
    <property type="project" value="UniProtKB-KW"/>
</dbReference>
<gene>
    <name evidence="7" type="ORF">Q7A36_11980</name>
</gene>
<dbReference type="Proteomes" id="UP001243009">
    <property type="component" value="Unassembled WGS sequence"/>
</dbReference>
<name>A0ABT9DYU8_9PROT</name>
<dbReference type="PROSITE" id="PS50893">
    <property type="entry name" value="ABC_TRANSPORTER_2"/>
    <property type="match status" value="1"/>
</dbReference>
<dbReference type="PANTHER" id="PTHR43776:SF7">
    <property type="entry name" value="D,D-DIPEPTIDE TRANSPORT ATP-BINDING PROTEIN DDPF-RELATED"/>
    <property type="match status" value="1"/>
</dbReference>
<comment type="caution">
    <text evidence="7">The sequence shown here is derived from an EMBL/GenBank/DDBJ whole genome shotgun (WGS) entry which is preliminary data.</text>
</comment>
<evidence type="ECO:0000259" key="6">
    <source>
        <dbReference type="PROSITE" id="PS50893"/>
    </source>
</evidence>
<protein>
    <submittedName>
        <fullName evidence="7">Dipeptide ABC transporter ATP-binding protein</fullName>
    </submittedName>
</protein>
<dbReference type="NCBIfam" id="NF008453">
    <property type="entry name" value="PRK11308.1"/>
    <property type="match status" value="1"/>
</dbReference>
<dbReference type="RefSeq" id="WP_305103928.1">
    <property type="nucleotide sequence ID" value="NZ_JAUTWS010000009.1"/>
</dbReference>
<keyword evidence="8" id="KW-1185">Reference proteome</keyword>
<accession>A0ABT9DYU8</accession>
<reference evidence="7 8" key="1">
    <citation type="submission" date="2023-08" db="EMBL/GenBank/DDBJ databases">
        <title>The draft genome sequence of Paracraurococcus sp. LOR1-02.</title>
        <authorList>
            <person name="Kingkaew E."/>
            <person name="Tanasupawat S."/>
        </authorList>
    </citation>
    <scope>NUCLEOTIDE SEQUENCE [LARGE SCALE GENOMIC DNA]</scope>
    <source>
        <strain evidence="7 8">LOR1-02</strain>
    </source>
</reference>
<dbReference type="InterPro" id="IPR013563">
    <property type="entry name" value="Oligopep_ABC_C"/>
</dbReference>
<evidence type="ECO:0000256" key="1">
    <source>
        <dbReference type="ARBA" id="ARBA00004417"/>
    </source>
</evidence>
<evidence type="ECO:0000256" key="4">
    <source>
        <dbReference type="ARBA" id="ARBA00022741"/>
    </source>
</evidence>
<proteinExistence type="inferred from homology"/>
<feature type="domain" description="ABC transporter" evidence="6">
    <location>
        <begin position="6"/>
        <end position="257"/>
    </location>
</feature>
<dbReference type="InterPro" id="IPR027417">
    <property type="entry name" value="P-loop_NTPase"/>
</dbReference>
<evidence type="ECO:0000256" key="5">
    <source>
        <dbReference type="ARBA" id="ARBA00022840"/>
    </source>
</evidence>
<keyword evidence="3" id="KW-0813">Transport</keyword>
<dbReference type="SUPFAM" id="SSF52540">
    <property type="entry name" value="P-loop containing nucleoside triphosphate hydrolases"/>
    <property type="match status" value="1"/>
</dbReference>
<evidence type="ECO:0000256" key="2">
    <source>
        <dbReference type="ARBA" id="ARBA00005417"/>
    </source>
</evidence>
<keyword evidence="5 7" id="KW-0067">ATP-binding</keyword>
<dbReference type="InterPro" id="IPR003593">
    <property type="entry name" value="AAA+_ATPase"/>
</dbReference>
<dbReference type="Pfam" id="PF00005">
    <property type="entry name" value="ABC_tran"/>
    <property type="match status" value="1"/>
</dbReference>
<dbReference type="InterPro" id="IPR050319">
    <property type="entry name" value="ABC_transp_ATP-bind"/>
</dbReference>
<dbReference type="SMART" id="SM00382">
    <property type="entry name" value="AAA"/>
    <property type="match status" value="1"/>
</dbReference>
<sequence>MTQPLLRVDHLVKRFPVKGGLLRRTVAEVHAVSGVSFDIAPGETLGLVGESGCGKSTTGRLILRLIEPTAGEVRFEGRDITRLTPQEMTALRRDMQIIFQDPFASLNPRMSVGAIIAEALVIHGLAKSARERQARVVELLETVGLKADQMRRFPHEFSGGQRQRIGIARALAVNPKLVICDEPVSALDVSIQAQVVNLLEDLQEKFGLTYLFIAHDLSVVEHISDRVAVMYLGRIVEIASARALYATPLHPYTEALLSAVPIPDPAVKRRRIRLQGDVPNPLDPPSGCHFHTRCPIADLTRCREEVPALREARPGHWVACHHRG</sequence>
<dbReference type="InterPro" id="IPR017871">
    <property type="entry name" value="ABC_transporter-like_CS"/>
</dbReference>
<dbReference type="EMBL" id="JAUTWS010000009">
    <property type="protein sequence ID" value="MDO9709064.1"/>
    <property type="molecule type" value="Genomic_DNA"/>
</dbReference>
<dbReference type="Pfam" id="PF08352">
    <property type="entry name" value="oligo_HPY"/>
    <property type="match status" value="1"/>
</dbReference>
<dbReference type="PANTHER" id="PTHR43776">
    <property type="entry name" value="TRANSPORT ATP-BINDING PROTEIN"/>
    <property type="match status" value="1"/>
</dbReference>
<evidence type="ECO:0000313" key="7">
    <source>
        <dbReference type="EMBL" id="MDO9709064.1"/>
    </source>
</evidence>
<evidence type="ECO:0000256" key="3">
    <source>
        <dbReference type="ARBA" id="ARBA00022448"/>
    </source>
</evidence>
<keyword evidence="4" id="KW-0547">Nucleotide-binding</keyword>
<comment type="similarity">
    <text evidence="2">Belongs to the ABC transporter superfamily.</text>
</comment>
<dbReference type="Gene3D" id="3.40.50.300">
    <property type="entry name" value="P-loop containing nucleotide triphosphate hydrolases"/>
    <property type="match status" value="1"/>
</dbReference>
<dbReference type="NCBIfam" id="TIGR01727">
    <property type="entry name" value="oligo_HPY"/>
    <property type="match status" value="1"/>
</dbReference>
<organism evidence="7 8">
    <name type="scientific">Paracraurococcus lichenis</name>
    <dbReference type="NCBI Taxonomy" id="3064888"/>
    <lineage>
        <taxon>Bacteria</taxon>
        <taxon>Pseudomonadati</taxon>
        <taxon>Pseudomonadota</taxon>
        <taxon>Alphaproteobacteria</taxon>
        <taxon>Acetobacterales</taxon>
        <taxon>Roseomonadaceae</taxon>
        <taxon>Paracraurococcus</taxon>
    </lineage>
</organism>
<dbReference type="InterPro" id="IPR003439">
    <property type="entry name" value="ABC_transporter-like_ATP-bd"/>
</dbReference>
<evidence type="ECO:0000313" key="8">
    <source>
        <dbReference type="Proteomes" id="UP001243009"/>
    </source>
</evidence>
<comment type="subcellular location">
    <subcellularLocation>
        <location evidence="1">Cell inner membrane</location>
        <topology evidence="1">Peripheral membrane protein</topology>
    </subcellularLocation>
</comment>